<evidence type="ECO:0000313" key="7">
    <source>
        <dbReference type="EMBL" id="SQH76704.1"/>
    </source>
</evidence>
<dbReference type="RefSeq" id="WP_112352816.1">
    <property type="nucleotide sequence ID" value="NZ_LS483452.1"/>
</dbReference>
<sequence>MDTSRLKKFAQYARRSLIEQVQSKLKLVLTEDSLASREHPKVVRELSVKCQKMGETQLIEQVAYIWFNRFCALRFMDVNQYNRIMVVSPIAGQFQPEILAEAKAGHIDVSLVGDKAREKVFGLLSGTVSSRDGQTEAYRLMIVAVCNDYHRLMPYLFERIEDYTELLMPDDLLSGNSILAYTREAMTPENCESVESIGWLYQFYISEKKDQVFADLKKNIKISPKNIPAATQLFTPHWIVRYLVENSLGRLWMLNNPDSKVIEQMEYYIKPASDTNGKEQEEADFLKISSPEELKICDPACGSGHMLTYAYDLLYAIYLDANYDPVDIPELILTKNLYGIEIDERAAELAAFALSMKALKGNPADDSNNRRRFFRNPIKPNICHLEKVKIDDAELEQYMEFVGTDLFTQDLRTTLKEFEEADNFGSLIQPTLTNAHDVLAMLETKDVAGQLFIADTHESVLKVLKQADYLSPKYHVVVANPPYLGSKGMNVRLTKWAKDNYPDSKSDLFAMFIERDLKLTVKSGYSAMINMQSWMFLSSFEKLRSKILTQATITSMAHLGSRAFDSIGGEVVSTTAYVLENVSRPKSKGTYLRLVDGKSEAEKETGFKKSIGNLEERRRFHSSATDFFKIPSNPISYWANSAAFRAFDALQKFGDVADVKAGMSTSNNDRFLRYWYEVSSSSACYNCASSIEVNNSGFKWFPFHKGGGYRAWYGNLEYLVNWQNNGAEIKQAVVSNLGDPDTTHWSRRIYNTEYYFKPCITWSLIGGNNVAFRYSEEGAIISHKGPGIFFGSSNYETLCFLNSKTTKYFLGLMRQGLGIEVGHVSKVPFIDVVGGNTKPPQIDISKKDWNSFEVAWGFKKSPLLSIDDKSLNVSYEKLHSDWVAIVMEMKSLNEKNNQTFIDAYGFQDEMNSEVFLDEVTLNCNPYYRYDKNKSATELATLLLADTMREFISYSVGCMFGRYSLDKEGLILANQGETLESYLKQVPLPSFMPDKDNIIPIIDFDGDWFEDDITERFKTFLKVTFGEDNFAENLSFIEEALGSDGKPKDIKKFFVKDFYADHIKRYKKRPIYWLFSSPKGSFNALIYMHRYQSDTVSVILNDYLREFRTKLEARKDSYVQVEISASASPKDKTQAIKAITKINKVIAEIKDYEHDVLYPLAGQKIEIDLDDGVKYNYPLFGKALKKVPGLSK</sequence>
<evidence type="ECO:0000259" key="6">
    <source>
        <dbReference type="Pfam" id="PF07669"/>
    </source>
</evidence>
<dbReference type="GO" id="GO:0006304">
    <property type="term" value="P:DNA modification"/>
    <property type="evidence" value="ECO:0007669"/>
    <property type="project" value="InterPro"/>
</dbReference>
<feature type="domain" description="Type II methyltransferase M.TaqI-like" evidence="6">
    <location>
        <begin position="335"/>
        <end position="561"/>
    </location>
</feature>
<dbReference type="InterPro" id="IPR011639">
    <property type="entry name" value="MethylTrfase_TaqI-like_dom"/>
</dbReference>
<keyword evidence="3" id="KW-0808">Transferase</keyword>
<dbReference type="PRINTS" id="PR00507">
    <property type="entry name" value="N12N6MTFRASE"/>
</dbReference>
<dbReference type="Proteomes" id="UP000250123">
    <property type="component" value="Chromosome SHEWBE"/>
</dbReference>
<dbReference type="KEGG" id="sbk:SHEWBE_2741"/>
<comment type="catalytic activity">
    <reaction evidence="5">
        <text>a 2'-deoxyadenosine in DNA + S-adenosyl-L-methionine = an N(6)-methyl-2'-deoxyadenosine in DNA + S-adenosyl-L-homocysteine + H(+)</text>
        <dbReference type="Rhea" id="RHEA:15197"/>
        <dbReference type="Rhea" id="RHEA-COMP:12418"/>
        <dbReference type="Rhea" id="RHEA-COMP:12419"/>
        <dbReference type="ChEBI" id="CHEBI:15378"/>
        <dbReference type="ChEBI" id="CHEBI:57856"/>
        <dbReference type="ChEBI" id="CHEBI:59789"/>
        <dbReference type="ChEBI" id="CHEBI:90615"/>
        <dbReference type="ChEBI" id="CHEBI:90616"/>
        <dbReference type="EC" id="2.1.1.72"/>
    </reaction>
</comment>
<dbReference type="Gene3D" id="3.40.50.150">
    <property type="entry name" value="Vaccinia Virus protein VP39"/>
    <property type="match status" value="1"/>
</dbReference>
<name>A0A330M5M6_9GAMM</name>
<evidence type="ECO:0000256" key="3">
    <source>
        <dbReference type="ARBA" id="ARBA00022679"/>
    </source>
</evidence>
<dbReference type="SUPFAM" id="SSF53335">
    <property type="entry name" value="S-adenosyl-L-methionine-dependent methyltransferases"/>
    <property type="match status" value="1"/>
</dbReference>
<keyword evidence="2 7" id="KW-0489">Methyltransferase</keyword>
<accession>A0A330M5M6</accession>
<dbReference type="EMBL" id="LS483452">
    <property type="protein sequence ID" value="SQH76704.1"/>
    <property type="molecule type" value="Genomic_DNA"/>
</dbReference>
<dbReference type="InterPro" id="IPR029063">
    <property type="entry name" value="SAM-dependent_MTases_sf"/>
</dbReference>
<protein>
    <recommendedName>
        <fullName evidence="1">site-specific DNA-methyltransferase (adenine-specific)</fullName>
        <ecNumber evidence="1">2.1.1.72</ecNumber>
    </recommendedName>
</protein>
<dbReference type="GO" id="GO:0009007">
    <property type="term" value="F:site-specific DNA-methyltransferase (adenine-specific) activity"/>
    <property type="evidence" value="ECO:0007669"/>
    <property type="project" value="UniProtKB-EC"/>
</dbReference>
<dbReference type="PANTHER" id="PTHR33841">
    <property type="entry name" value="DNA METHYLTRANSFERASE YEEA-RELATED"/>
    <property type="match status" value="1"/>
</dbReference>
<dbReference type="PROSITE" id="PS00092">
    <property type="entry name" value="N6_MTASE"/>
    <property type="match status" value="1"/>
</dbReference>
<dbReference type="GO" id="GO:0003676">
    <property type="term" value="F:nucleic acid binding"/>
    <property type="evidence" value="ECO:0007669"/>
    <property type="project" value="InterPro"/>
</dbReference>
<dbReference type="GO" id="GO:0032259">
    <property type="term" value="P:methylation"/>
    <property type="evidence" value="ECO:0007669"/>
    <property type="project" value="UniProtKB-KW"/>
</dbReference>
<evidence type="ECO:0000256" key="1">
    <source>
        <dbReference type="ARBA" id="ARBA00011900"/>
    </source>
</evidence>
<evidence type="ECO:0000313" key="8">
    <source>
        <dbReference type="Proteomes" id="UP000250123"/>
    </source>
</evidence>
<dbReference type="OrthoDB" id="9782445at2"/>
<dbReference type="PANTHER" id="PTHR33841:SF1">
    <property type="entry name" value="DNA METHYLTRANSFERASE A"/>
    <property type="match status" value="1"/>
</dbReference>
<evidence type="ECO:0000256" key="5">
    <source>
        <dbReference type="ARBA" id="ARBA00047942"/>
    </source>
</evidence>
<dbReference type="InterPro" id="IPR002052">
    <property type="entry name" value="DNA_methylase_N6_adenine_CS"/>
</dbReference>
<dbReference type="EC" id="2.1.1.72" evidence="1"/>
<dbReference type="NCBIfam" id="NF033452">
    <property type="entry name" value="BREX_1_MTaseX"/>
    <property type="match status" value="1"/>
</dbReference>
<evidence type="ECO:0000256" key="2">
    <source>
        <dbReference type="ARBA" id="ARBA00022603"/>
    </source>
</evidence>
<dbReference type="AlphaFoldDB" id="A0A330M5M6"/>
<gene>
    <name evidence="7" type="ORF">SHEWBE_2741</name>
</gene>
<dbReference type="Pfam" id="PF07669">
    <property type="entry name" value="Eco57I"/>
    <property type="match status" value="1"/>
</dbReference>
<dbReference type="InterPro" id="IPR050953">
    <property type="entry name" value="N4_N6_ade-DNA_methylase"/>
</dbReference>
<evidence type="ECO:0000256" key="4">
    <source>
        <dbReference type="ARBA" id="ARBA00022691"/>
    </source>
</evidence>
<dbReference type="InterPro" id="IPR047939">
    <property type="entry name" value="BREX_1_PglX"/>
</dbReference>
<organism evidence="7 8">
    <name type="scientific">Shewanella benthica</name>
    <dbReference type="NCBI Taxonomy" id="43661"/>
    <lineage>
        <taxon>Bacteria</taxon>
        <taxon>Pseudomonadati</taxon>
        <taxon>Pseudomonadota</taxon>
        <taxon>Gammaproteobacteria</taxon>
        <taxon>Alteromonadales</taxon>
        <taxon>Shewanellaceae</taxon>
        <taxon>Shewanella</taxon>
    </lineage>
</organism>
<dbReference type="REBASE" id="256868">
    <property type="entry name" value="SbeMT2ORF2741P"/>
</dbReference>
<proteinExistence type="predicted"/>
<reference evidence="8" key="1">
    <citation type="submission" date="2018-06" db="EMBL/GenBank/DDBJ databases">
        <authorList>
            <person name="Cea G.-C."/>
            <person name="William W."/>
        </authorList>
    </citation>
    <scope>NUCLEOTIDE SEQUENCE [LARGE SCALE GENOMIC DNA]</scope>
    <source>
        <strain evidence="8">DB21MT-2</strain>
    </source>
</reference>
<keyword evidence="4" id="KW-0949">S-adenosyl-L-methionine</keyword>